<evidence type="ECO:0000256" key="1">
    <source>
        <dbReference type="SAM" id="MobiDB-lite"/>
    </source>
</evidence>
<comment type="caution">
    <text evidence="2">The sequence shown here is derived from an EMBL/GenBank/DDBJ whole genome shotgun (WGS) entry which is preliminary data.</text>
</comment>
<evidence type="ECO:0000313" key="3">
    <source>
        <dbReference type="Proteomes" id="UP001066276"/>
    </source>
</evidence>
<accession>A0AAV7N454</accession>
<reference evidence="2" key="1">
    <citation type="journal article" date="2022" name="bioRxiv">
        <title>Sequencing and chromosome-scale assembly of the giantPleurodeles waltlgenome.</title>
        <authorList>
            <person name="Brown T."/>
            <person name="Elewa A."/>
            <person name="Iarovenko S."/>
            <person name="Subramanian E."/>
            <person name="Araus A.J."/>
            <person name="Petzold A."/>
            <person name="Susuki M."/>
            <person name="Suzuki K.-i.T."/>
            <person name="Hayashi T."/>
            <person name="Toyoda A."/>
            <person name="Oliveira C."/>
            <person name="Osipova E."/>
            <person name="Leigh N.D."/>
            <person name="Simon A."/>
            <person name="Yun M.H."/>
        </authorList>
    </citation>
    <scope>NUCLEOTIDE SEQUENCE</scope>
    <source>
        <strain evidence="2">20211129_DDA</strain>
        <tissue evidence="2">Liver</tissue>
    </source>
</reference>
<name>A0AAV7N454_PLEWA</name>
<organism evidence="2 3">
    <name type="scientific">Pleurodeles waltl</name>
    <name type="common">Iberian ribbed newt</name>
    <dbReference type="NCBI Taxonomy" id="8319"/>
    <lineage>
        <taxon>Eukaryota</taxon>
        <taxon>Metazoa</taxon>
        <taxon>Chordata</taxon>
        <taxon>Craniata</taxon>
        <taxon>Vertebrata</taxon>
        <taxon>Euteleostomi</taxon>
        <taxon>Amphibia</taxon>
        <taxon>Batrachia</taxon>
        <taxon>Caudata</taxon>
        <taxon>Salamandroidea</taxon>
        <taxon>Salamandridae</taxon>
        <taxon>Pleurodelinae</taxon>
        <taxon>Pleurodeles</taxon>
    </lineage>
</organism>
<dbReference type="EMBL" id="JANPWB010000013">
    <property type="protein sequence ID" value="KAJ1110107.1"/>
    <property type="molecule type" value="Genomic_DNA"/>
</dbReference>
<keyword evidence="3" id="KW-1185">Reference proteome</keyword>
<dbReference type="Gene3D" id="1.10.287.3160">
    <property type="match status" value="1"/>
</dbReference>
<feature type="region of interest" description="Disordered" evidence="1">
    <location>
        <begin position="1"/>
        <end position="62"/>
    </location>
</feature>
<evidence type="ECO:0000313" key="2">
    <source>
        <dbReference type="EMBL" id="KAJ1110107.1"/>
    </source>
</evidence>
<protein>
    <submittedName>
        <fullName evidence="2">Uncharacterized protein</fullName>
    </submittedName>
</protein>
<dbReference type="AlphaFoldDB" id="A0AAV7N454"/>
<proteinExistence type="predicted"/>
<sequence length="365" mass="39491">MPLASPRRPLTPTMSATPVPVDSPRTQSTVQLPVVPEGPASDGSEERRRRRSSASADALSTRGLESRLRSRRFALHLLEEEEYSRQHLEEGEILEHSGDFQGLDTASGIDTSPEWELASPGEYTEEAASFQAVIRKAADFLDLPLPAAEMKRNLLTEVLHPASVVAEPLLPFNEALLDPIKDIWRKPVTSTAVNRAVARRYRAAPGDLDFLSKHPTPGSLVVQASCSSQSAPGLFPGTPADRESKKMDQAAKKAFSSCSMALKSTNATCILGRYIHALMEEAKGHPELPQEVLHLLTDAPAAATQVIQSELDTSDSVARAMGTSIVLRCQAWLRSSGFSSDVQATLLDLPFDGEKLFGTKADSAL</sequence>
<dbReference type="Proteomes" id="UP001066276">
    <property type="component" value="Chromosome 9"/>
</dbReference>
<gene>
    <name evidence="2" type="ORF">NDU88_007462</name>
</gene>